<protein>
    <submittedName>
        <fullName evidence="5">Purine and uridine phosphorylase</fullName>
    </submittedName>
</protein>
<dbReference type="Pfam" id="PF24883">
    <property type="entry name" value="NPHP3_N"/>
    <property type="match status" value="1"/>
</dbReference>
<dbReference type="InterPro" id="IPR056884">
    <property type="entry name" value="NPHP3-like_N"/>
</dbReference>
<dbReference type="InterPro" id="IPR015943">
    <property type="entry name" value="WD40/YVTN_repeat-like_dom_sf"/>
</dbReference>
<dbReference type="InterPro" id="IPR011047">
    <property type="entry name" value="Quinoprotein_ADH-like_sf"/>
</dbReference>
<dbReference type="InterPro" id="IPR053137">
    <property type="entry name" value="NLR-like"/>
</dbReference>
<dbReference type="PANTHER" id="PTHR46082">
    <property type="entry name" value="ATP/GTP-BINDING PROTEIN-RELATED"/>
    <property type="match status" value="1"/>
</dbReference>
<dbReference type="InterPro" id="IPR001680">
    <property type="entry name" value="WD40_rpt"/>
</dbReference>
<feature type="repeat" description="WD" evidence="2">
    <location>
        <begin position="903"/>
        <end position="944"/>
    </location>
</feature>
<feature type="domain" description="Nephrocystin 3-like N-terminal" evidence="4">
    <location>
        <begin position="352"/>
        <end position="507"/>
    </location>
</feature>
<dbReference type="InterPro" id="IPR035994">
    <property type="entry name" value="Nucleoside_phosphorylase_sf"/>
</dbReference>
<dbReference type="Proteomes" id="UP000799640">
    <property type="component" value="Unassembled WGS sequence"/>
</dbReference>
<evidence type="ECO:0000259" key="4">
    <source>
        <dbReference type="Pfam" id="PF24883"/>
    </source>
</evidence>
<dbReference type="Pfam" id="PF01048">
    <property type="entry name" value="PNP_UDP_1"/>
    <property type="match status" value="1"/>
</dbReference>
<dbReference type="GO" id="GO:0003824">
    <property type="term" value="F:catalytic activity"/>
    <property type="evidence" value="ECO:0007669"/>
    <property type="project" value="InterPro"/>
</dbReference>
<dbReference type="InterPro" id="IPR000845">
    <property type="entry name" value="Nucleoside_phosphorylase_d"/>
</dbReference>
<keyword evidence="6" id="KW-1185">Reference proteome</keyword>
<accession>A0A6G1I694</accession>
<evidence type="ECO:0000313" key="6">
    <source>
        <dbReference type="Proteomes" id="UP000799640"/>
    </source>
</evidence>
<dbReference type="InterPro" id="IPR027417">
    <property type="entry name" value="P-loop_NTPase"/>
</dbReference>
<evidence type="ECO:0000256" key="2">
    <source>
        <dbReference type="PROSITE-ProRule" id="PRU00221"/>
    </source>
</evidence>
<keyword evidence="2" id="KW-0853">WD repeat</keyword>
<gene>
    <name evidence="5" type="ORF">EJ06DRAFT_535992</name>
</gene>
<reference evidence="5" key="1">
    <citation type="journal article" date="2020" name="Stud. Mycol.">
        <title>101 Dothideomycetes genomes: a test case for predicting lifestyles and emergence of pathogens.</title>
        <authorList>
            <person name="Haridas S."/>
            <person name="Albert R."/>
            <person name="Binder M."/>
            <person name="Bloem J."/>
            <person name="Labutti K."/>
            <person name="Salamov A."/>
            <person name="Andreopoulos B."/>
            <person name="Baker S."/>
            <person name="Barry K."/>
            <person name="Bills G."/>
            <person name="Bluhm B."/>
            <person name="Cannon C."/>
            <person name="Castanera R."/>
            <person name="Culley D."/>
            <person name="Daum C."/>
            <person name="Ezra D."/>
            <person name="Gonzalez J."/>
            <person name="Henrissat B."/>
            <person name="Kuo A."/>
            <person name="Liang C."/>
            <person name="Lipzen A."/>
            <person name="Lutzoni F."/>
            <person name="Magnuson J."/>
            <person name="Mondo S."/>
            <person name="Nolan M."/>
            <person name="Ohm R."/>
            <person name="Pangilinan J."/>
            <person name="Park H.-J."/>
            <person name="Ramirez L."/>
            <person name="Alfaro M."/>
            <person name="Sun H."/>
            <person name="Tritt A."/>
            <person name="Yoshinaga Y."/>
            <person name="Zwiers L.-H."/>
            <person name="Turgeon B."/>
            <person name="Goodwin S."/>
            <person name="Spatafora J."/>
            <person name="Crous P."/>
            <person name="Grigoriev I."/>
        </authorList>
    </citation>
    <scope>NUCLEOTIDE SEQUENCE</scope>
    <source>
        <strain evidence="5">CBS 262.69</strain>
    </source>
</reference>
<dbReference type="OrthoDB" id="674604at2759"/>
<dbReference type="PROSITE" id="PS50082">
    <property type="entry name" value="WD_REPEATS_2"/>
    <property type="match status" value="1"/>
</dbReference>
<dbReference type="PROSITE" id="PS50294">
    <property type="entry name" value="WD_REPEATS_REGION"/>
    <property type="match status" value="1"/>
</dbReference>
<name>A0A6G1I694_9PEZI</name>
<dbReference type="Pfam" id="PF00400">
    <property type="entry name" value="WD40"/>
    <property type="match status" value="1"/>
</dbReference>
<evidence type="ECO:0000256" key="1">
    <source>
        <dbReference type="ARBA" id="ARBA00022737"/>
    </source>
</evidence>
<dbReference type="EMBL" id="ML996689">
    <property type="protein sequence ID" value="KAF2403515.1"/>
    <property type="molecule type" value="Genomic_DNA"/>
</dbReference>
<dbReference type="SUPFAM" id="SSF53167">
    <property type="entry name" value="Purine and uridine phosphorylases"/>
    <property type="match status" value="1"/>
</dbReference>
<dbReference type="PANTHER" id="PTHR46082:SF11">
    <property type="entry name" value="AAA+ ATPASE DOMAIN-CONTAINING PROTEIN-RELATED"/>
    <property type="match status" value="1"/>
</dbReference>
<keyword evidence="1" id="KW-0677">Repeat</keyword>
<dbReference type="SUPFAM" id="SSF52540">
    <property type="entry name" value="P-loop containing nucleoside triphosphate hydrolases"/>
    <property type="match status" value="1"/>
</dbReference>
<dbReference type="SMART" id="SM00320">
    <property type="entry name" value="WD40"/>
    <property type="match status" value="1"/>
</dbReference>
<sequence length="972" mass="108247">MAARSRGLNYYTIRWICALPMELAAAQEMLDEEHQSLPQNAADSNVYVLGRLGGHNVVIACLPVGQMGTNAAASVAAQMQLTFNSVRLGLMVGIGGGVPSTADVRLGDVVVSQPFKDHGGVVQYDFGKTTSDKFERTGSLNSPPQVFLKAMASLKANNLRERVGFLHSLLKLAQYPRFARDKAGPDDLYHDTYNHEGGPDDCQKCRKEYVVRRQPRGEDVVVHYGTIASGNQVMRDATIRDKLSTELGGVLCFEMEAAGLMNSFPCLVVRGICDYLDSHKSKSWQPYAAGTAAAYAKELVLLVPPAKVETPEDPPAPAMLLNLPRAADTPSKPHERKKAPCLIGTRVELLREIYAWAYGENSPNIFWLSGLAGTGKSTVAQTVAAECFQKGRLGASFFFSRSGADVRHAGKFVTSIAAQLADNVPGAKRSLYEALKERDTITEEPIRSQWHHLILGPMSKLEGDTSAPYILVIDALDECEGEDDIWEILDLFRWLKKTRLRLFLTSRPEVPIRSPLSGMPTSEHLDFLLHSIEKSTVDNDIRFFLRHEFEGLARGRSFGKDWPGEQVIDSLVRNASGLFIWAETACRFVRQGKAFAPEKLSLILDRSHSTVKAPEKHLDEIYATVLRQSFTDYEDDDAEKLRSTLKELLGSIVILFDPLSIRSLSKLLGQNMGRALDDLHAILDIPKESGDALRLHHPSFRDFLLNPGRSGKTGIWVDEEEAHRALATKCILVMSDFLTQDMLGIGRPGVLKTEVDSHEVEGSLHPEKQYACLYWIQHLHKSGSQLNDDGKVHQFLKKHLLHWLGALGWMQKVSEGFHAIVSLESMISAQRCPRLSGFVHDMKRFVLYNRSAIELAPLQTYCSALVFSPAASLVKRQFQSQKHLWMPRLPQVRDNWDALLDTLEGHSDSVRAVAFSPDGKQLVSASDDGTVRLWDAGSGKALQTQAVARVKVAKDYKWEWYGFEIKHSISRW</sequence>
<organism evidence="5 6">
    <name type="scientific">Trichodelitschia bisporula</name>
    <dbReference type="NCBI Taxonomy" id="703511"/>
    <lineage>
        <taxon>Eukaryota</taxon>
        <taxon>Fungi</taxon>
        <taxon>Dikarya</taxon>
        <taxon>Ascomycota</taxon>
        <taxon>Pezizomycotina</taxon>
        <taxon>Dothideomycetes</taxon>
        <taxon>Dothideomycetes incertae sedis</taxon>
        <taxon>Phaeotrichales</taxon>
        <taxon>Phaeotrichaceae</taxon>
        <taxon>Trichodelitschia</taxon>
    </lineage>
</organism>
<dbReference type="GO" id="GO:0009116">
    <property type="term" value="P:nucleoside metabolic process"/>
    <property type="evidence" value="ECO:0007669"/>
    <property type="project" value="InterPro"/>
</dbReference>
<dbReference type="Gene3D" id="3.40.50.1580">
    <property type="entry name" value="Nucleoside phosphorylase domain"/>
    <property type="match status" value="1"/>
</dbReference>
<dbReference type="AlphaFoldDB" id="A0A6G1I694"/>
<dbReference type="Gene3D" id="2.130.10.10">
    <property type="entry name" value="YVTN repeat-like/Quinoprotein amine dehydrogenase"/>
    <property type="match status" value="1"/>
</dbReference>
<dbReference type="Gene3D" id="3.40.50.300">
    <property type="entry name" value="P-loop containing nucleotide triphosphate hydrolases"/>
    <property type="match status" value="1"/>
</dbReference>
<evidence type="ECO:0000259" key="3">
    <source>
        <dbReference type="Pfam" id="PF01048"/>
    </source>
</evidence>
<proteinExistence type="predicted"/>
<feature type="domain" description="Nucleoside phosphorylase" evidence="3">
    <location>
        <begin position="16"/>
        <end position="283"/>
    </location>
</feature>
<evidence type="ECO:0000313" key="5">
    <source>
        <dbReference type="EMBL" id="KAF2403515.1"/>
    </source>
</evidence>
<dbReference type="SUPFAM" id="SSF50998">
    <property type="entry name" value="Quinoprotein alcohol dehydrogenase-like"/>
    <property type="match status" value="1"/>
</dbReference>